<evidence type="ECO:0000313" key="3">
    <source>
        <dbReference type="EMBL" id="MPC36379.1"/>
    </source>
</evidence>
<dbReference type="Proteomes" id="UP000324222">
    <property type="component" value="Unassembled WGS sequence"/>
</dbReference>
<name>A0A5B7ETH4_PORTR</name>
<evidence type="ECO:0000256" key="2">
    <source>
        <dbReference type="SAM" id="Phobius"/>
    </source>
</evidence>
<keyword evidence="4" id="KW-1185">Reference proteome</keyword>
<sequence>MLWGILQECGALVTPEGWRQGKGGGRGEARCVKVEGGLPPRPAPPRPGAIAQVPRTLSDNNVTLCVDSWSSSVGCAPPPPPAACFGRGRGAGAALPVSLLGVFENKTLLLSVSRTAWRLLPARAAHNNSEITRREICTWEPGWGAAWWVGGPGAAAGRGGSPVHLWHMGGPCRPRSLMRGIRDDGSLLLLFLVFLFFLVFHFFPHPLLLIGRACRCGREGSHCLQTRGRRGWWLGRADSQPGEAAGGRGGSGGQSSGKPIKLDAGVRGGAGGGEEVHVAAATGVHTLTLVRRQVELLLEVLELAHEVEVGRDVGLLDAHVLVGFLEVELLLVHEVGDGDGDGAGDAGQAVHQHAHA</sequence>
<accession>A0A5B7ETH4</accession>
<dbReference type="EMBL" id="VSRR010003503">
    <property type="protein sequence ID" value="MPC36379.1"/>
    <property type="molecule type" value="Genomic_DNA"/>
</dbReference>
<feature type="region of interest" description="Disordered" evidence="1">
    <location>
        <begin position="240"/>
        <end position="262"/>
    </location>
</feature>
<keyword evidence="2" id="KW-1133">Transmembrane helix</keyword>
<protein>
    <submittedName>
        <fullName evidence="3">Uncharacterized protein</fullName>
    </submittedName>
</protein>
<organism evidence="3 4">
    <name type="scientific">Portunus trituberculatus</name>
    <name type="common">Swimming crab</name>
    <name type="synonym">Neptunus trituberculatus</name>
    <dbReference type="NCBI Taxonomy" id="210409"/>
    <lineage>
        <taxon>Eukaryota</taxon>
        <taxon>Metazoa</taxon>
        <taxon>Ecdysozoa</taxon>
        <taxon>Arthropoda</taxon>
        <taxon>Crustacea</taxon>
        <taxon>Multicrustacea</taxon>
        <taxon>Malacostraca</taxon>
        <taxon>Eumalacostraca</taxon>
        <taxon>Eucarida</taxon>
        <taxon>Decapoda</taxon>
        <taxon>Pleocyemata</taxon>
        <taxon>Brachyura</taxon>
        <taxon>Eubrachyura</taxon>
        <taxon>Portunoidea</taxon>
        <taxon>Portunidae</taxon>
        <taxon>Portuninae</taxon>
        <taxon>Portunus</taxon>
    </lineage>
</organism>
<proteinExistence type="predicted"/>
<keyword evidence="2" id="KW-0812">Transmembrane</keyword>
<gene>
    <name evidence="3" type="ORF">E2C01_029835</name>
</gene>
<keyword evidence="2" id="KW-0472">Membrane</keyword>
<feature type="transmembrane region" description="Helical" evidence="2">
    <location>
        <begin position="185"/>
        <end position="203"/>
    </location>
</feature>
<evidence type="ECO:0000313" key="4">
    <source>
        <dbReference type="Proteomes" id="UP000324222"/>
    </source>
</evidence>
<feature type="compositionally biased region" description="Gly residues" evidence="1">
    <location>
        <begin position="244"/>
        <end position="255"/>
    </location>
</feature>
<evidence type="ECO:0000256" key="1">
    <source>
        <dbReference type="SAM" id="MobiDB-lite"/>
    </source>
</evidence>
<comment type="caution">
    <text evidence="3">The sequence shown here is derived from an EMBL/GenBank/DDBJ whole genome shotgun (WGS) entry which is preliminary data.</text>
</comment>
<dbReference type="AlphaFoldDB" id="A0A5B7ETH4"/>
<reference evidence="3 4" key="1">
    <citation type="submission" date="2019-05" db="EMBL/GenBank/DDBJ databases">
        <title>Another draft genome of Portunus trituberculatus and its Hox gene families provides insights of decapod evolution.</title>
        <authorList>
            <person name="Jeong J.-H."/>
            <person name="Song I."/>
            <person name="Kim S."/>
            <person name="Choi T."/>
            <person name="Kim D."/>
            <person name="Ryu S."/>
            <person name="Kim W."/>
        </authorList>
    </citation>
    <scope>NUCLEOTIDE SEQUENCE [LARGE SCALE GENOMIC DNA]</scope>
    <source>
        <tissue evidence="3">Muscle</tissue>
    </source>
</reference>